<evidence type="ECO:0000313" key="2">
    <source>
        <dbReference type="Proteomes" id="UP000620124"/>
    </source>
</evidence>
<dbReference type="AlphaFoldDB" id="A0A8H6YK84"/>
<comment type="caution">
    <text evidence="1">The sequence shown here is derived from an EMBL/GenBank/DDBJ whole genome shotgun (WGS) entry which is preliminary data.</text>
</comment>
<evidence type="ECO:0008006" key="3">
    <source>
        <dbReference type="Google" id="ProtNLM"/>
    </source>
</evidence>
<accession>A0A8H6YK84</accession>
<sequence>MHRALKVAEVLQLLCFHIYPHRGRKPSRKESRALARLARTCTTFSEPALDALWSFQNTIVHVINCMPAGIFKKDWSLRRPIHQSDWERPLRYMYRVRVLSWTDELFSPSLRAAYIPVIFETLRLCLPTPQLFPNLVILNWNSTMGSSLIPISLLLSQKIRSITLGTFRTISDLSILASIPLRCPLLRRVELIQAEIRQTDQSQTISAFVRELHCIRSLVLDHLDQTAFEHLARCSGLRILYVGSPQITSAFSMPARDKPAFAALTSLSLGSAPAQCVLACIRTLSRAPLASFEVTITPPPDTSSTQQIYVATKKHLPRSLTTIRITSIRIPAQQTFPIEPPAIKIEILRHLFHFENLASLELCPPTGIDVDDDAIRSMAKAWPRLEILSLTSRARAHPLRTTLRSLLSLAQHCPLLEHLEMGVNATDVPNIDFTSRRRVINYNLVEWDVGDSRLSSPLLVARFLSGLFPELKYISTEMQDKWVFDDGVADILRMLWREVEGALPICRDMRDEERYWMENACDCRYGEDDESDVEDPKSDGSVEV</sequence>
<dbReference type="OrthoDB" id="3543113at2759"/>
<evidence type="ECO:0000313" key="1">
    <source>
        <dbReference type="EMBL" id="KAF7362748.1"/>
    </source>
</evidence>
<name>A0A8H6YK84_9AGAR</name>
<dbReference type="EMBL" id="JACAZI010000004">
    <property type="protein sequence ID" value="KAF7362748.1"/>
    <property type="molecule type" value="Genomic_DNA"/>
</dbReference>
<dbReference type="Proteomes" id="UP000620124">
    <property type="component" value="Unassembled WGS sequence"/>
</dbReference>
<organism evidence="1 2">
    <name type="scientific">Mycena venus</name>
    <dbReference type="NCBI Taxonomy" id="2733690"/>
    <lineage>
        <taxon>Eukaryota</taxon>
        <taxon>Fungi</taxon>
        <taxon>Dikarya</taxon>
        <taxon>Basidiomycota</taxon>
        <taxon>Agaricomycotina</taxon>
        <taxon>Agaricomycetes</taxon>
        <taxon>Agaricomycetidae</taxon>
        <taxon>Agaricales</taxon>
        <taxon>Marasmiineae</taxon>
        <taxon>Mycenaceae</taxon>
        <taxon>Mycena</taxon>
    </lineage>
</organism>
<dbReference type="Gene3D" id="3.80.10.10">
    <property type="entry name" value="Ribonuclease Inhibitor"/>
    <property type="match status" value="1"/>
</dbReference>
<proteinExistence type="predicted"/>
<protein>
    <recommendedName>
        <fullName evidence="3">F-box domain-containing protein</fullName>
    </recommendedName>
</protein>
<dbReference type="InterPro" id="IPR032675">
    <property type="entry name" value="LRR_dom_sf"/>
</dbReference>
<dbReference type="SUPFAM" id="SSF52047">
    <property type="entry name" value="RNI-like"/>
    <property type="match status" value="1"/>
</dbReference>
<reference evidence="1" key="1">
    <citation type="submission" date="2020-05" db="EMBL/GenBank/DDBJ databases">
        <title>Mycena genomes resolve the evolution of fungal bioluminescence.</title>
        <authorList>
            <person name="Tsai I.J."/>
        </authorList>
    </citation>
    <scope>NUCLEOTIDE SEQUENCE</scope>
    <source>
        <strain evidence="1">CCC161011</strain>
    </source>
</reference>
<keyword evidence="2" id="KW-1185">Reference proteome</keyword>
<gene>
    <name evidence="1" type="ORF">MVEN_00624300</name>
</gene>